<reference evidence="2" key="1">
    <citation type="submission" date="2016-11" db="EMBL/GenBank/DDBJ databases">
        <title>The genome of Nicotiana attenuata.</title>
        <authorList>
            <person name="Xu S."/>
            <person name="Brockmoeller T."/>
            <person name="Gaquerel E."/>
            <person name="Navarro A."/>
            <person name="Kuhl H."/>
            <person name="Gase K."/>
            <person name="Ling Z."/>
            <person name="Zhou W."/>
            <person name="Kreitzer C."/>
            <person name="Stanke M."/>
            <person name="Tang H."/>
            <person name="Lyons E."/>
            <person name="Pandey P."/>
            <person name="Pandey S.P."/>
            <person name="Timmermann B."/>
            <person name="Baldwin I.T."/>
        </authorList>
    </citation>
    <scope>NUCLEOTIDE SEQUENCE [LARGE SCALE GENOMIC DNA]</scope>
    <source>
        <strain evidence="2">UT</strain>
    </source>
</reference>
<dbReference type="Gramene" id="OIT33458">
    <property type="protein sequence ID" value="OIT33458"/>
    <property type="gene ID" value="A4A49_57795"/>
</dbReference>
<dbReference type="EMBL" id="MJEQ01000881">
    <property type="protein sequence ID" value="OIT33458.1"/>
    <property type="molecule type" value="Genomic_DNA"/>
</dbReference>
<evidence type="ECO:0000256" key="1">
    <source>
        <dbReference type="SAM" id="MobiDB-lite"/>
    </source>
</evidence>
<name>A0A314KVP7_NICAT</name>
<protein>
    <submittedName>
        <fullName evidence="2">Uncharacterized protein</fullName>
    </submittedName>
</protein>
<sequence>PSTGEKPPDHPQNERNIIAHPTQQESFQNSSPIAADLQNGAAITVAKNRLGTSEISQVISGSNLEIPNRGDYSPHHSAPSHQISTNSTVGIFPDDLLQIAGELEMAGNGVPAVQMQNQRYQKLCLDQENMPAGPISHGYLSNVPILQKENFPSSSAPAFRRN</sequence>
<evidence type="ECO:0000313" key="3">
    <source>
        <dbReference type="Proteomes" id="UP000187609"/>
    </source>
</evidence>
<organism evidence="2 3">
    <name type="scientific">Nicotiana attenuata</name>
    <name type="common">Coyote tobacco</name>
    <dbReference type="NCBI Taxonomy" id="49451"/>
    <lineage>
        <taxon>Eukaryota</taxon>
        <taxon>Viridiplantae</taxon>
        <taxon>Streptophyta</taxon>
        <taxon>Embryophyta</taxon>
        <taxon>Tracheophyta</taxon>
        <taxon>Spermatophyta</taxon>
        <taxon>Magnoliopsida</taxon>
        <taxon>eudicotyledons</taxon>
        <taxon>Gunneridae</taxon>
        <taxon>Pentapetalae</taxon>
        <taxon>asterids</taxon>
        <taxon>lamiids</taxon>
        <taxon>Solanales</taxon>
        <taxon>Solanaceae</taxon>
        <taxon>Nicotianoideae</taxon>
        <taxon>Nicotianeae</taxon>
        <taxon>Nicotiana</taxon>
    </lineage>
</organism>
<evidence type="ECO:0000313" key="2">
    <source>
        <dbReference type="EMBL" id="OIT33458.1"/>
    </source>
</evidence>
<dbReference type="AlphaFoldDB" id="A0A314KVP7"/>
<dbReference type="Proteomes" id="UP000187609">
    <property type="component" value="Unassembled WGS sequence"/>
</dbReference>
<feature type="non-terminal residue" evidence="2">
    <location>
        <position position="162"/>
    </location>
</feature>
<keyword evidence="3" id="KW-1185">Reference proteome</keyword>
<accession>A0A314KVP7</accession>
<feature type="non-terminal residue" evidence="2">
    <location>
        <position position="1"/>
    </location>
</feature>
<proteinExistence type="predicted"/>
<gene>
    <name evidence="2" type="ORF">A4A49_57795</name>
</gene>
<feature type="region of interest" description="Disordered" evidence="1">
    <location>
        <begin position="62"/>
        <end position="82"/>
    </location>
</feature>
<comment type="caution">
    <text evidence="2">The sequence shown here is derived from an EMBL/GenBank/DDBJ whole genome shotgun (WGS) entry which is preliminary data.</text>
</comment>